<name>A0A4Y8M6W8_9BACL</name>
<sequence>MAKLIALCDGHGMETAGKRTPLLPNGVVMRENEFNRRVVALLDVHLKRCGFRTLLVAQTDVDTPLRARTDAANAAKADLYLSVHANAFGAGGLNSVRGIETFHRLGSVEGAKAAVTLHRSLLGGTKLPNRGVKTADFHVLRETRMPAVLVECGFMTNVEEAALLRSEAYRVECAEELARGVCEYFGLPFVREAKTNPVEPAVKMDPKDANHIIDSFVRPSRADALKKGDQAGAAEAHRLANELRKASGQPTQ</sequence>
<dbReference type="GO" id="GO:0030288">
    <property type="term" value="C:outer membrane-bounded periplasmic space"/>
    <property type="evidence" value="ECO:0007669"/>
    <property type="project" value="TreeGrafter"/>
</dbReference>
<protein>
    <submittedName>
        <fullName evidence="3">N-acetylmuramoyl-L-alanine amidase</fullName>
    </submittedName>
</protein>
<evidence type="ECO:0000259" key="2">
    <source>
        <dbReference type="SMART" id="SM00646"/>
    </source>
</evidence>
<comment type="caution">
    <text evidence="3">The sequence shown here is derived from an EMBL/GenBank/DDBJ whole genome shotgun (WGS) entry which is preliminary data.</text>
</comment>
<evidence type="ECO:0000313" key="3">
    <source>
        <dbReference type="EMBL" id="TFE30848.1"/>
    </source>
</evidence>
<dbReference type="GO" id="GO:0009253">
    <property type="term" value="P:peptidoglycan catabolic process"/>
    <property type="evidence" value="ECO:0007669"/>
    <property type="project" value="InterPro"/>
</dbReference>
<dbReference type="Pfam" id="PF01520">
    <property type="entry name" value="Amidase_3"/>
    <property type="match status" value="1"/>
</dbReference>
<dbReference type="EMBL" id="SOMN01000002">
    <property type="protein sequence ID" value="TFE30848.1"/>
    <property type="molecule type" value="Genomic_DNA"/>
</dbReference>
<organism evidence="3 4">
    <name type="scientific">Cohnella luojiensis</name>
    <dbReference type="NCBI Taxonomy" id="652876"/>
    <lineage>
        <taxon>Bacteria</taxon>
        <taxon>Bacillati</taxon>
        <taxon>Bacillota</taxon>
        <taxon>Bacilli</taxon>
        <taxon>Bacillales</taxon>
        <taxon>Paenibacillaceae</taxon>
        <taxon>Cohnella</taxon>
    </lineage>
</organism>
<evidence type="ECO:0000256" key="1">
    <source>
        <dbReference type="ARBA" id="ARBA00022801"/>
    </source>
</evidence>
<accession>A0A4Y8M6W8</accession>
<dbReference type="SMART" id="SM00646">
    <property type="entry name" value="Ami_3"/>
    <property type="match status" value="1"/>
</dbReference>
<dbReference type="PANTHER" id="PTHR30404:SF0">
    <property type="entry name" value="N-ACETYLMURAMOYL-L-ALANINE AMIDASE AMIC"/>
    <property type="match status" value="1"/>
</dbReference>
<dbReference type="InterPro" id="IPR002508">
    <property type="entry name" value="MurNAc-LAA_cat"/>
</dbReference>
<dbReference type="InterPro" id="IPR050695">
    <property type="entry name" value="N-acetylmuramoyl_amidase_3"/>
</dbReference>
<dbReference type="PANTHER" id="PTHR30404">
    <property type="entry name" value="N-ACETYLMURAMOYL-L-ALANINE AMIDASE"/>
    <property type="match status" value="1"/>
</dbReference>
<reference evidence="3 4" key="1">
    <citation type="submission" date="2019-03" db="EMBL/GenBank/DDBJ databases">
        <title>Cohnella endophytica sp. nov., a novel endophytic bacterium isolated from bark of Sonneratia apetala.</title>
        <authorList>
            <person name="Tuo L."/>
        </authorList>
    </citation>
    <scope>NUCLEOTIDE SEQUENCE [LARGE SCALE GENOMIC DNA]</scope>
    <source>
        <strain evidence="3 4">CCTCC AB 208254</strain>
    </source>
</reference>
<dbReference type="RefSeq" id="WP_135150727.1">
    <property type="nucleotide sequence ID" value="NZ_SOMN01000002.1"/>
</dbReference>
<keyword evidence="4" id="KW-1185">Reference proteome</keyword>
<dbReference type="CDD" id="cd02696">
    <property type="entry name" value="MurNAc-LAA"/>
    <property type="match status" value="1"/>
</dbReference>
<proteinExistence type="predicted"/>
<dbReference type="SUPFAM" id="SSF53187">
    <property type="entry name" value="Zn-dependent exopeptidases"/>
    <property type="match status" value="1"/>
</dbReference>
<feature type="domain" description="MurNAc-LAA" evidence="2">
    <location>
        <begin position="69"/>
        <end position="182"/>
    </location>
</feature>
<dbReference type="Gene3D" id="3.40.630.40">
    <property type="entry name" value="Zn-dependent exopeptidases"/>
    <property type="match status" value="1"/>
</dbReference>
<evidence type="ECO:0000313" key="4">
    <source>
        <dbReference type="Proteomes" id="UP000297900"/>
    </source>
</evidence>
<gene>
    <name evidence="3" type="ORF">E2980_03470</name>
</gene>
<dbReference type="AlphaFoldDB" id="A0A4Y8M6W8"/>
<dbReference type="Proteomes" id="UP000297900">
    <property type="component" value="Unassembled WGS sequence"/>
</dbReference>
<dbReference type="OrthoDB" id="9763643at2"/>
<dbReference type="GO" id="GO:0008745">
    <property type="term" value="F:N-acetylmuramoyl-L-alanine amidase activity"/>
    <property type="evidence" value="ECO:0007669"/>
    <property type="project" value="InterPro"/>
</dbReference>
<keyword evidence="1" id="KW-0378">Hydrolase</keyword>